<dbReference type="Pfam" id="PF02698">
    <property type="entry name" value="DUF218"/>
    <property type="match status" value="1"/>
</dbReference>
<dbReference type="EMBL" id="WWHY01000001">
    <property type="protein sequence ID" value="MYR34059.1"/>
    <property type="molecule type" value="Genomic_DNA"/>
</dbReference>
<name>A0A7K2IVQ0_9ACTN</name>
<dbReference type="AlphaFoldDB" id="A0A7K2IVQ0"/>
<evidence type="ECO:0000313" key="5">
    <source>
        <dbReference type="Proteomes" id="UP000467124"/>
    </source>
</evidence>
<dbReference type="PANTHER" id="PTHR30336">
    <property type="entry name" value="INNER MEMBRANE PROTEIN, PROBABLE PERMEASE"/>
    <property type="match status" value="1"/>
</dbReference>
<dbReference type="InterPro" id="IPR051599">
    <property type="entry name" value="Cell_Envelope_Assoc"/>
</dbReference>
<dbReference type="PANTHER" id="PTHR30336:SF6">
    <property type="entry name" value="INTEGRAL MEMBRANE PROTEIN"/>
    <property type="match status" value="1"/>
</dbReference>
<evidence type="ECO:0000313" key="4">
    <source>
        <dbReference type="EMBL" id="MYR34059.1"/>
    </source>
</evidence>
<dbReference type="GO" id="GO:0005886">
    <property type="term" value="C:plasma membrane"/>
    <property type="evidence" value="ECO:0007669"/>
    <property type="project" value="TreeGrafter"/>
</dbReference>
<dbReference type="Proteomes" id="UP000467124">
    <property type="component" value="Unassembled WGS sequence"/>
</dbReference>
<comment type="caution">
    <text evidence="4">The sequence shown here is derived from an EMBL/GenBank/DDBJ whole genome shotgun (WGS) entry which is preliminary data.</text>
</comment>
<dbReference type="InterPro" id="IPR003848">
    <property type="entry name" value="DUF218"/>
</dbReference>
<feature type="region of interest" description="Disordered" evidence="1">
    <location>
        <begin position="1"/>
        <end position="22"/>
    </location>
</feature>
<evidence type="ECO:0000259" key="3">
    <source>
        <dbReference type="Pfam" id="PF02698"/>
    </source>
</evidence>
<protein>
    <recommendedName>
        <fullName evidence="3">DUF218 domain-containing protein</fullName>
    </recommendedName>
</protein>
<accession>A0A7K2IVQ0</accession>
<feature type="domain" description="DUF218" evidence="3">
    <location>
        <begin position="68"/>
        <end position="182"/>
    </location>
</feature>
<keyword evidence="2" id="KW-0472">Membrane</keyword>
<organism evidence="4 5">
    <name type="scientific">Nocardiopsis alba</name>
    <dbReference type="NCBI Taxonomy" id="53437"/>
    <lineage>
        <taxon>Bacteria</taxon>
        <taxon>Bacillati</taxon>
        <taxon>Actinomycetota</taxon>
        <taxon>Actinomycetes</taxon>
        <taxon>Streptosporangiales</taxon>
        <taxon>Nocardiopsidaceae</taxon>
        <taxon>Nocardiopsis</taxon>
    </lineage>
</organism>
<gene>
    <name evidence="4" type="ORF">GTW20_17810</name>
</gene>
<keyword evidence="2" id="KW-1133">Transmembrane helix</keyword>
<feature type="transmembrane region" description="Helical" evidence="2">
    <location>
        <begin position="28"/>
        <end position="46"/>
    </location>
</feature>
<sequence>MKTSEPSSPDPDDEASRSGRGPTPRHRILLWSVSVLVLLGCAPFLWQTAATAEYRYTVDDVPERPVGVVLGAGVRPDGLPSHLLAQRLELAVELYEAGRIRAVLVTGDNGEEHYNETDTMRDHLIAAGVPPERIVGDHAGFNTWDSCVRAREVFGVEEAVVLTQEFHLSRSVRLCRAAGIDAVGVGDDSMRERTTATVYGWAREVPAAVSALGKILFRPDPRFLGDYEPGVDEALAEADEAEGADRG</sequence>
<dbReference type="RefSeq" id="WP_017535579.1">
    <property type="nucleotide sequence ID" value="NZ_JBEXQO010000014.1"/>
</dbReference>
<evidence type="ECO:0000256" key="2">
    <source>
        <dbReference type="SAM" id="Phobius"/>
    </source>
</evidence>
<proteinExistence type="predicted"/>
<reference evidence="4 5" key="1">
    <citation type="journal article" date="2019" name="Nat. Commun.">
        <title>The antimicrobial potential of Streptomyces from insect microbiomes.</title>
        <authorList>
            <person name="Chevrette M.G."/>
            <person name="Carlson C.M."/>
            <person name="Ortega H.E."/>
            <person name="Thomas C."/>
            <person name="Ananiev G.E."/>
            <person name="Barns K.J."/>
            <person name="Book A.J."/>
            <person name="Cagnazzo J."/>
            <person name="Carlos C."/>
            <person name="Flanigan W."/>
            <person name="Grubbs K.J."/>
            <person name="Horn H.A."/>
            <person name="Hoffmann F.M."/>
            <person name="Klassen J.L."/>
            <person name="Knack J.J."/>
            <person name="Lewin G.R."/>
            <person name="McDonald B.R."/>
            <person name="Muller L."/>
            <person name="Melo W.G.P."/>
            <person name="Pinto-Tomas A.A."/>
            <person name="Schmitz A."/>
            <person name="Wendt-Pienkowski E."/>
            <person name="Wildman S."/>
            <person name="Zhao M."/>
            <person name="Zhang F."/>
            <person name="Bugni T.S."/>
            <person name="Andes D.R."/>
            <person name="Pupo M.T."/>
            <person name="Currie C.R."/>
        </authorList>
    </citation>
    <scope>NUCLEOTIDE SEQUENCE [LARGE SCALE GENOMIC DNA]</scope>
    <source>
        <strain evidence="4 5">SID5840</strain>
    </source>
</reference>
<keyword evidence="2" id="KW-0812">Transmembrane</keyword>
<evidence type="ECO:0000256" key="1">
    <source>
        <dbReference type="SAM" id="MobiDB-lite"/>
    </source>
</evidence>
<dbReference type="CDD" id="cd06259">
    <property type="entry name" value="YdcF-like"/>
    <property type="match status" value="1"/>
</dbReference>